<dbReference type="PROSITE" id="PS00211">
    <property type="entry name" value="ABC_TRANSPORTER_1"/>
    <property type="match status" value="1"/>
</dbReference>
<accession>A0A1H6L543</accession>
<dbReference type="PROSITE" id="PS50893">
    <property type="entry name" value="ABC_TRANSPORTER_2"/>
    <property type="match status" value="1"/>
</dbReference>
<dbReference type="SMART" id="SM00382">
    <property type="entry name" value="AAA"/>
    <property type="match status" value="1"/>
</dbReference>
<dbReference type="CDD" id="cd03230">
    <property type="entry name" value="ABC_DR_subfamily_A"/>
    <property type="match status" value="1"/>
</dbReference>
<dbReference type="EMBL" id="FNWV01000015">
    <property type="protein sequence ID" value="SEH83287.1"/>
    <property type="molecule type" value="Genomic_DNA"/>
</dbReference>
<keyword evidence="2" id="KW-0547">Nucleotide-binding</keyword>
<keyword evidence="1" id="KW-0813">Transport</keyword>
<dbReference type="AlphaFoldDB" id="A0A1H6L543"/>
<dbReference type="GO" id="GO:0016887">
    <property type="term" value="F:ATP hydrolysis activity"/>
    <property type="evidence" value="ECO:0007669"/>
    <property type="project" value="InterPro"/>
</dbReference>
<dbReference type="InterPro" id="IPR027417">
    <property type="entry name" value="P-loop_NTPase"/>
</dbReference>
<evidence type="ECO:0000256" key="2">
    <source>
        <dbReference type="ARBA" id="ARBA00022741"/>
    </source>
</evidence>
<dbReference type="InterPro" id="IPR003439">
    <property type="entry name" value="ABC_transporter-like_ATP-bd"/>
</dbReference>
<dbReference type="RefSeq" id="WP_074718756.1">
    <property type="nucleotide sequence ID" value="NZ_FNWV01000015.1"/>
</dbReference>
<dbReference type="OrthoDB" id="9804819at2"/>
<dbReference type="PANTHER" id="PTHR42939:SF3">
    <property type="entry name" value="ABC TRANSPORTER ATP-BINDING COMPONENT"/>
    <property type="match status" value="1"/>
</dbReference>
<dbReference type="Proteomes" id="UP000183190">
    <property type="component" value="Unassembled WGS sequence"/>
</dbReference>
<evidence type="ECO:0000313" key="5">
    <source>
        <dbReference type="EMBL" id="SEH83287.1"/>
    </source>
</evidence>
<dbReference type="InterPro" id="IPR003593">
    <property type="entry name" value="AAA+_ATPase"/>
</dbReference>
<dbReference type="PANTHER" id="PTHR42939">
    <property type="entry name" value="ABC TRANSPORTER ATP-BINDING PROTEIN ALBC-RELATED"/>
    <property type="match status" value="1"/>
</dbReference>
<dbReference type="GO" id="GO:0005524">
    <property type="term" value="F:ATP binding"/>
    <property type="evidence" value="ECO:0007669"/>
    <property type="project" value="UniProtKB-KW"/>
</dbReference>
<evidence type="ECO:0000256" key="3">
    <source>
        <dbReference type="ARBA" id="ARBA00022840"/>
    </source>
</evidence>
<reference evidence="5 6" key="1">
    <citation type="submission" date="2016-10" db="EMBL/GenBank/DDBJ databases">
        <authorList>
            <person name="de Groot N.N."/>
        </authorList>
    </citation>
    <scope>NUCLEOTIDE SEQUENCE [LARGE SCALE GENOMIC DNA]</scope>
    <source>
        <strain evidence="5 6">YAD2003</strain>
    </source>
</reference>
<dbReference type="Gene3D" id="3.40.50.300">
    <property type="entry name" value="P-loop containing nucleotide triphosphate hydrolases"/>
    <property type="match status" value="1"/>
</dbReference>
<name>A0A1H6L543_RUMFL</name>
<dbReference type="SUPFAM" id="SSF52540">
    <property type="entry name" value="P-loop containing nucleoside triphosphate hydrolases"/>
    <property type="match status" value="1"/>
</dbReference>
<dbReference type="InterPro" id="IPR017871">
    <property type="entry name" value="ABC_transporter-like_CS"/>
</dbReference>
<keyword evidence="3 5" id="KW-0067">ATP-binding</keyword>
<protein>
    <submittedName>
        <fullName evidence="5">ABC-2 type transport system ATP-binding protein</fullName>
    </submittedName>
</protein>
<proteinExistence type="predicted"/>
<sequence length="294" mass="33298">MENILEIKGLNKAYDNFALKDVSFSLPKGYIMGFVGENGSGKTTTIRSILNMANIDSGKISVFGLDSVTDTIAIKEKLGVVFDSLYLADHLTAKQIEKQLKPFYKDWDSNEFTNRLKSFGLPDNKRVCEFSKGMKMKLMIAIALSHKADFMILDEPTSGLDPVARDELLDILAEYIEDENRSVLFSTHITSDVERIADYVTILHNGRVWFTGTKDELSEKYVILRGAEEDISSALREKCIGFHGYRNGFDALLSTEHLSDVTDKLETEKANIDEILVYVAKEDRYERHNENDKI</sequence>
<dbReference type="InterPro" id="IPR051782">
    <property type="entry name" value="ABC_Transporter_VariousFunc"/>
</dbReference>
<dbReference type="Pfam" id="PF00005">
    <property type="entry name" value="ABC_tran"/>
    <property type="match status" value="1"/>
</dbReference>
<evidence type="ECO:0000313" key="6">
    <source>
        <dbReference type="Proteomes" id="UP000183190"/>
    </source>
</evidence>
<gene>
    <name evidence="5" type="ORF">SAMN02910265_02950</name>
</gene>
<organism evidence="5 6">
    <name type="scientific">Ruminococcus flavefaciens</name>
    <dbReference type="NCBI Taxonomy" id="1265"/>
    <lineage>
        <taxon>Bacteria</taxon>
        <taxon>Bacillati</taxon>
        <taxon>Bacillota</taxon>
        <taxon>Clostridia</taxon>
        <taxon>Eubacteriales</taxon>
        <taxon>Oscillospiraceae</taxon>
        <taxon>Ruminococcus</taxon>
    </lineage>
</organism>
<feature type="domain" description="ABC transporter" evidence="4">
    <location>
        <begin position="2"/>
        <end position="230"/>
    </location>
</feature>
<evidence type="ECO:0000256" key="1">
    <source>
        <dbReference type="ARBA" id="ARBA00022448"/>
    </source>
</evidence>
<evidence type="ECO:0000259" key="4">
    <source>
        <dbReference type="PROSITE" id="PS50893"/>
    </source>
</evidence>